<proteinExistence type="predicted"/>
<organism evidence="1 2">
    <name type="scientific">Holotrichia oblita</name>
    <name type="common">Chafer beetle</name>
    <dbReference type="NCBI Taxonomy" id="644536"/>
    <lineage>
        <taxon>Eukaryota</taxon>
        <taxon>Metazoa</taxon>
        <taxon>Ecdysozoa</taxon>
        <taxon>Arthropoda</taxon>
        <taxon>Hexapoda</taxon>
        <taxon>Insecta</taxon>
        <taxon>Pterygota</taxon>
        <taxon>Neoptera</taxon>
        <taxon>Endopterygota</taxon>
        <taxon>Coleoptera</taxon>
        <taxon>Polyphaga</taxon>
        <taxon>Scarabaeiformia</taxon>
        <taxon>Scarabaeidae</taxon>
        <taxon>Melolonthinae</taxon>
        <taxon>Holotrichia</taxon>
    </lineage>
</organism>
<evidence type="ECO:0000313" key="2">
    <source>
        <dbReference type="Proteomes" id="UP001056778"/>
    </source>
</evidence>
<protein>
    <submittedName>
        <fullName evidence="1">Endonuclease iii-like protein 1</fullName>
    </submittedName>
</protein>
<dbReference type="EMBL" id="CM043022">
    <property type="protein sequence ID" value="KAI4455880.1"/>
    <property type="molecule type" value="Genomic_DNA"/>
</dbReference>
<keyword evidence="2" id="KW-1185">Reference proteome</keyword>
<gene>
    <name evidence="1" type="ORF">MML48_8g00001095</name>
</gene>
<dbReference type="Proteomes" id="UP001056778">
    <property type="component" value="Chromosome 8"/>
</dbReference>
<name>A0ACB9SMG4_HOLOL</name>
<evidence type="ECO:0000313" key="1">
    <source>
        <dbReference type="EMBL" id="KAI4455880.1"/>
    </source>
</evidence>
<comment type="caution">
    <text evidence="1">The sequence shown here is derived from an EMBL/GenBank/DDBJ whole genome shotgun (WGS) entry which is preliminary data.</text>
</comment>
<accession>A0ACB9SMG4</accession>
<sequence>MKRGIKFKPESSKKVSTRNKSNSSKNMEKYALEEVESTHENESAVKNIEKKVNLSKFVKTIKPQVNRASSSTNTFDSININQDNSQTNKKRLHLTVQSDEVAPKMKRDNTDEKEKEFLAGADQSNLKPEENWYEILKNLREMRKNSDAPVDSMGCQRCMDENGDPKDMRYQALLALMLSSQTKDNVTHTAMSKLREYGCSVENILNISNDKLGELIYPVSFWKRKVQYIKKSTEILNSKYNNDIPKTIEELCKLPGVGPKMAHLCMQIAWNEVTGIGVDTHVHRISNRVGWVKTKTPEETRKALEKLLPKELWIEVNQLLVGFGQQICQPVKPHCSSCLNNKLCPFGIKNLNSKVKK</sequence>
<reference evidence="1" key="1">
    <citation type="submission" date="2022-04" db="EMBL/GenBank/DDBJ databases">
        <title>Chromosome-scale genome assembly of Holotrichia oblita Faldermann.</title>
        <authorList>
            <person name="Rongchong L."/>
        </authorList>
    </citation>
    <scope>NUCLEOTIDE SEQUENCE</scope>
    <source>
        <strain evidence="1">81SQS9</strain>
    </source>
</reference>